<dbReference type="Proteomes" id="UP000309872">
    <property type="component" value="Unassembled WGS sequence"/>
</dbReference>
<reference evidence="1 2" key="1">
    <citation type="submission" date="2019-04" db="EMBL/GenBank/DDBJ databases">
        <title>Sphingobacterium olei sp. nov., isolated from oil-contaminated soil.</title>
        <authorList>
            <person name="Liu B."/>
        </authorList>
    </citation>
    <scope>NUCLEOTIDE SEQUENCE [LARGE SCALE GENOMIC DNA]</scope>
    <source>
        <strain evidence="1 2">Y3L14</strain>
    </source>
</reference>
<gene>
    <name evidence="1" type="ORF">FAZ19_19780</name>
</gene>
<dbReference type="EMBL" id="SUKA01000007">
    <property type="protein sequence ID" value="TJY62711.1"/>
    <property type="molecule type" value="Genomic_DNA"/>
</dbReference>
<sequence length="74" mass="8549">MKNTKIELMVMTMLLGILIFSSCEKPDLPRYDQPDYAMLFIYDQDGELVYASGVMPLDTVEVGGYKIVYRKRSF</sequence>
<proteinExistence type="predicted"/>
<evidence type="ECO:0000313" key="2">
    <source>
        <dbReference type="Proteomes" id="UP000309872"/>
    </source>
</evidence>
<organism evidence="1 2">
    <name type="scientific">Sphingobacterium alkalisoli</name>
    <dbReference type="NCBI Taxonomy" id="1874115"/>
    <lineage>
        <taxon>Bacteria</taxon>
        <taxon>Pseudomonadati</taxon>
        <taxon>Bacteroidota</taxon>
        <taxon>Sphingobacteriia</taxon>
        <taxon>Sphingobacteriales</taxon>
        <taxon>Sphingobacteriaceae</taxon>
        <taxon>Sphingobacterium</taxon>
    </lineage>
</organism>
<name>A0A4U0GUF0_9SPHI</name>
<evidence type="ECO:0000313" key="1">
    <source>
        <dbReference type="EMBL" id="TJY62711.1"/>
    </source>
</evidence>
<dbReference type="AlphaFoldDB" id="A0A4U0GUF0"/>
<dbReference type="PROSITE" id="PS51257">
    <property type="entry name" value="PROKAR_LIPOPROTEIN"/>
    <property type="match status" value="1"/>
</dbReference>
<keyword evidence="2" id="KW-1185">Reference proteome</keyword>
<accession>A0A4U0GUF0</accession>
<dbReference type="RefSeq" id="WP_136822498.1">
    <property type="nucleotide sequence ID" value="NZ_BMJX01000007.1"/>
</dbReference>
<protein>
    <submittedName>
        <fullName evidence="1">Uncharacterized protein</fullName>
    </submittedName>
</protein>
<comment type="caution">
    <text evidence="1">The sequence shown here is derived from an EMBL/GenBank/DDBJ whole genome shotgun (WGS) entry which is preliminary data.</text>
</comment>